<dbReference type="SMART" id="SM01266">
    <property type="entry name" value="Mac"/>
    <property type="match status" value="1"/>
</dbReference>
<dbReference type="PROSITE" id="PS00101">
    <property type="entry name" value="HEXAPEP_TRANSFERASES"/>
    <property type="match status" value="1"/>
</dbReference>
<dbReference type="Proteomes" id="UP001499951">
    <property type="component" value="Unassembled WGS sequence"/>
</dbReference>
<evidence type="ECO:0000256" key="2">
    <source>
        <dbReference type="ARBA" id="ARBA00022679"/>
    </source>
</evidence>
<reference evidence="6 7" key="1">
    <citation type="journal article" date="2019" name="Int. J. Syst. Evol. Microbiol.">
        <title>The Global Catalogue of Microorganisms (GCM) 10K type strain sequencing project: providing services to taxonomists for standard genome sequencing and annotation.</title>
        <authorList>
            <consortium name="The Broad Institute Genomics Platform"/>
            <consortium name="The Broad Institute Genome Sequencing Center for Infectious Disease"/>
            <person name="Wu L."/>
            <person name="Ma J."/>
        </authorList>
    </citation>
    <scope>NUCLEOTIDE SEQUENCE [LARGE SCALE GENOMIC DNA]</scope>
    <source>
        <strain evidence="6 7">JCM 15089</strain>
    </source>
</reference>
<comment type="caution">
    <text evidence="6">The sequence shown here is derived from an EMBL/GenBank/DDBJ whole genome shotgun (WGS) entry which is preliminary data.</text>
</comment>
<dbReference type="Pfam" id="PF12464">
    <property type="entry name" value="Mac"/>
    <property type="match status" value="1"/>
</dbReference>
<dbReference type="InterPro" id="IPR011004">
    <property type="entry name" value="Trimer_LpxA-like_sf"/>
</dbReference>
<gene>
    <name evidence="6" type="ORF">GCM10008942_35580</name>
</gene>
<proteinExistence type="inferred from homology"/>
<dbReference type="RefSeq" id="WP_208393973.1">
    <property type="nucleotide sequence ID" value="NZ_BAAADD010000010.1"/>
</dbReference>
<dbReference type="InterPro" id="IPR024688">
    <property type="entry name" value="Mac_dom"/>
</dbReference>
<feature type="domain" description="Maltose/galactoside acetyltransferase" evidence="5">
    <location>
        <begin position="7"/>
        <end position="60"/>
    </location>
</feature>
<dbReference type="InterPro" id="IPR001451">
    <property type="entry name" value="Hexapep"/>
</dbReference>
<evidence type="ECO:0000313" key="6">
    <source>
        <dbReference type="EMBL" id="GAA0583523.1"/>
    </source>
</evidence>
<dbReference type="PANTHER" id="PTHR23416">
    <property type="entry name" value="SIALIC ACID SYNTHASE-RELATED"/>
    <property type="match status" value="1"/>
</dbReference>
<dbReference type="PANTHER" id="PTHR23416:SF23">
    <property type="entry name" value="ACETYLTRANSFERASE C18B11.09C-RELATED"/>
    <property type="match status" value="1"/>
</dbReference>
<dbReference type="EMBL" id="BAAADD010000010">
    <property type="protein sequence ID" value="GAA0583523.1"/>
    <property type="molecule type" value="Genomic_DNA"/>
</dbReference>
<evidence type="ECO:0000256" key="1">
    <source>
        <dbReference type="ARBA" id="ARBA00007274"/>
    </source>
</evidence>
<dbReference type="Pfam" id="PF00132">
    <property type="entry name" value="Hexapep"/>
    <property type="match status" value="1"/>
</dbReference>
<organism evidence="6 7">
    <name type="scientific">Rhizomicrobium electricum</name>
    <dbReference type="NCBI Taxonomy" id="480070"/>
    <lineage>
        <taxon>Bacteria</taxon>
        <taxon>Pseudomonadati</taxon>
        <taxon>Pseudomonadota</taxon>
        <taxon>Alphaproteobacteria</taxon>
        <taxon>Micropepsales</taxon>
        <taxon>Micropepsaceae</taxon>
        <taxon>Rhizomicrobium</taxon>
    </lineage>
</organism>
<dbReference type="CDD" id="cd03357">
    <property type="entry name" value="LbH_MAT_GAT"/>
    <property type="match status" value="1"/>
</dbReference>
<dbReference type="InterPro" id="IPR018357">
    <property type="entry name" value="Hexapep_transf_CS"/>
</dbReference>
<protein>
    <submittedName>
        <fullName evidence="6">Sugar O-acetyltransferase</fullName>
    </submittedName>
</protein>
<sequence>MSPKSEYEKMLAGEPFDAHGPELIGVRKKVKRILHRLNVTEYHADTMQDVIRELCPNSAPDLYLEPPFHCDYGVRIHAAEGVFVNFGCTFLDGGGITIGRKTLIAPGVHIYTARHPLELAERLQWEDVAPVVIGDNCWIGGHVTILPGVTIGDRSVIGAGAVVTKDIPPDCLAVGNPARVVKRLNQTV</sequence>
<keyword evidence="2" id="KW-0808">Transferase</keyword>
<keyword evidence="3" id="KW-0677">Repeat</keyword>
<evidence type="ECO:0000256" key="3">
    <source>
        <dbReference type="ARBA" id="ARBA00022737"/>
    </source>
</evidence>
<dbReference type="InterPro" id="IPR051159">
    <property type="entry name" value="Hexapeptide_acetyltransf"/>
</dbReference>
<evidence type="ECO:0000313" key="7">
    <source>
        <dbReference type="Proteomes" id="UP001499951"/>
    </source>
</evidence>
<comment type="similarity">
    <text evidence="1">Belongs to the transferase hexapeptide repeat family.</text>
</comment>
<name>A0ABN1F6G0_9PROT</name>
<dbReference type="SUPFAM" id="SSF51161">
    <property type="entry name" value="Trimeric LpxA-like enzymes"/>
    <property type="match status" value="1"/>
</dbReference>
<evidence type="ECO:0000256" key="4">
    <source>
        <dbReference type="ARBA" id="ARBA00023315"/>
    </source>
</evidence>
<keyword evidence="4" id="KW-0012">Acyltransferase</keyword>
<evidence type="ECO:0000259" key="5">
    <source>
        <dbReference type="SMART" id="SM01266"/>
    </source>
</evidence>
<dbReference type="Gene3D" id="2.160.10.10">
    <property type="entry name" value="Hexapeptide repeat proteins"/>
    <property type="match status" value="1"/>
</dbReference>
<accession>A0ABN1F6G0</accession>
<keyword evidence="7" id="KW-1185">Reference proteome</keyword>